<evidence type="ECO:0000313" key="3">
    <source>
        <dbReference type="EMBL" id="KKS16101.1"/>
    </source>
</evidence>
<evidence type="ECO:0000313" key="4">
    <source>
        <dbReference type="Proteomes" id="UP000033969"/>
    </source>
</evidence>
<dbReference type="InterPro" id="IPR018702">
    <property type="entry name" value="DUF2207"/>
</dbReference>
<evidence type="ECO:0000256" key="1">
    <source>
        <dbReference type="SAM" id="Phobius"/>
    </source>
</evidence>
<feature type="domain" description="DUF2207" evidence="2">
    <location>
        <begin position="29"/>
        <end position="197"/>
    </location>
</feature>
<name>A0A0G0Z2A1_9BACT</name>
<evidence type="ECO:0000259" key="2">
    <source>
        <dbReference type="Pfam" id="PF09972"/>
    </source>
</evidence>
<accession>A0A0G0Z2A1</accession>
<feature type="transmembrane region" description="Helical" evidence="1">
    <location>
        <begin position="278"/>
        <end position="299"/>
    </location>
</feature>
<gene>
    <name evidence="3" type="ORF">UU74_C0048G0001</name>
</gene>
<organism evidence="3 4">
    <name type="scientific">Candidatus Woesebacteria bacterium GW2011_GWA1_41_7</name>
    <dbReference type="NCBI Taxonomy" id="1618556"/>
    <lineage>
        <taxon>Bacteria</taxon>
        <taxon>Candidatus Woeseibacteriota</taxon>
    </lineage>
</organism>
<dbReference type="EMBL" id="LCBU01000048">
    <property type="protein sequence ID" value="KKS16101.1"/>
    <property type="molecule type" value="Genomic_DNA"/>
</dbReference>
<feature type="transmembrane region" description="Helical" evidence="1">
    <location>
        <begin position="232"/>
        <end position="257"/>
    </location>
</feature>
<protein>
    <submittedName>
        <fullName evidence="3">Putative membrane protein</fullName>
    </submittedName>
</protein>
<keyword evidence="1" id="KW-1133">Transmembrane helix</keyword>
<proteinExistence type="predicted"/>
<dbReference type="AlphaFoldDB" id="A0A0G0Z2A1"/>
<sequence length="306" mass="34749">MTKKFAIFPVIFGTLLFLFTGKVLAKDYSIPSATITVQINKDGSANVTEERRYSFDGSFSWADEWIPLDSHQIKDVSVRGATSFTATEESGKVYIKWYYQAYSEDKTFTVSYKITDAVTNHKDISEFYWKLIGDEWTKGVGSVNVKVILPYDAPDDQIWAFGHGPLNGRINIVSNNSVYFNATNLPSETFFEVRVLFPTNASFINAEKGSGTLASILEEEKSFGEKTKRTSMVFTIGILVVLGFFLFRTIVWVVRFYKFGSFTEAESQSIRPKKTKNGCIDYLLSALNFMFFIVISDLLKRRCNLE</sequence>
<keyword evidence="1" id="KW-0472">Membrane</keyword>
<comment type="caution">
    <text evidence="3">The sequence shown here is derived from an EMBL/GenBank/DDBJ whole genome shotgun (WGS) entry which is preliminary data.</text>
</comment>
<keyword evidence="1" id="KW-0812">Transmembrane</keyword>
<reference evidence="3 4" key="1">
    <citation type="journal article" date="2015" name="Nature">
        <title>rRNA introns, odd ribosomes, and small enigmatic genomes across a large radiation of phyla.</title>
        <authorList>
            <person name="Brown C.T."/>
            <person name="Hug L.A."/>
            <person name="Thomas B.C."/>
            <person name="Sharon I."/>
            <person name="Castelle C.J."/>
            <person name="Singh A."/>
            <person name="Wilkins M.J."/>
            <person name="Williams K.H."/>
            <person name="Banfield J.F."/>
        </authorList>
    </citation>
    <scope>NUCLEOTIDE SEQUENCE [LARGE SCALE GENOMIC DNA]</scope>
</reference>
<dbReference type="Pfam" id="PF09972">
    <property type="entry name" value="DUF2207"/>
    <property type="match status" value="1"/>
</dbReference>
<dbReference type="Proteomes" id="UP000033969">
    <property type="component" value="Unassembled WGS sequence"/>
</dbReference>